<evidence type="ECO:0000256" key="1">
    <source>
        <dbReference type="SAM" id="Phobius"/>
    </source>
</evidence>
<feature type="transmembrane region" description="Helical" evidence="1">
    <location>
        <begin position="99"/>
        <end position="119"/>
    </location>
</feature>
<sequence length="302" mass="32523">MRISGSAAVLLFSPARSVFPYPVAGDVGRYVYDEIDVESVIDANQEQKLTNSITGALADARAQKEQALKQSLGIADTSTTGGEADKLGTSKRTSVPGKGVFSVVDTIGLLVSIVAFFNYSAPQMQPLLSAWFTSYAAFYLVWSALDNMIPSMLSNYSFVLYLVSLSVAGCASRVAPVSQEIYVLRLAAVYIAEVLVGIVGIEYWAVNLLIVLAAPMLASPMVTVPVLGTLNFPLTTELACSCYGIVASISSLSCLQLQPFAFLENLMPTLKSSLPWNWTWLLSRLGRFVVLAALSAAFNLYR</sequence>
<protein>
    <submittedName>
        <fullName evidence="2">Transmembrane protein</fullName>
    </submittedName>
</protein>
<dbReference type="GeneID" id="22913550"/>
<name>A0A023B4L1_GRENI</name>
<keyword evidence="1" id="KW-1133">Transmembrane helix</keyword>
<feature type="transmembrane region" description="Helical" evidence="1">
    <location>
        <begin position="281"/>
        <end position="301"/>
    </location>
</feature>
<evidence type="ECO:0000313" key="3">
    <source>
        <dbReference type="Proteomes" id="UP000019763"/>
    </source>
</evidence>
<dbReference type="EMBL" id="AFNH02000754">
    <property type="protein sequence ID" value="EZG56848.1"/>
    <property type="molecule type" value="Genomic_DNA"/>
</dbReference>
<dbReference type="RefSeq" id="XP_011131132.1">
    <property type="nucleotide sequence ID" value="XM_011132830.1"/>
</dbReference>
<feature type="transmembrane region" description="Helical" evidence="1">
    <location>
        <begin position="207"/>
        <end position="230"/>
    </location>
</feature>
<feature type="transmembrane region" description="Helical" evidence="1">
    <location>
        <begin position="182"/>
        <end position="201"/>
    </location>
</feature>
<accession>A0A023B4L1</accession>
<feature type="transmembrane region" description="Helical" evidence="1">
    <location>
        <begin position="126"/>
        <end position="145"/>
    </location>
</feature>
<feature type="transmembrane region" description="Helical" evidence="1">
    <location>
        <begin position="242"/>
        <end position="261"/>
    </location>
</feature>
<dbReference type="VEuPathDB" id="CryptoDB:GNI_100510"/>
<dbReference type="Proteomes" id="UP000019763">
    <property type="component" value="Unassembled WGS sequence"/>
</dbReference>
<dbReference type="AlphaFoldDB" id="A0A023B4L1"/>
<proteinExistence type="predicted"/>
<keyword evidence="1" id="KW-0472">Membrane</keyword>
<gene>
    <name evidence="2" type="ORF">GNI_100510</name>
</gene>
<comment type="caution">
    <text evidence="2">The sequence shown here is derived from an EMBL/GenBank/DDBJ whole genome shotgun (WGS) entry which is preliminary data.</text>
</comment>
<organism evidence="2 3">
    <name type="scientific">Gregarina niphandrodes</name>
    <name type="common">Septate eugregarine</name>
    <dbReference type="NCBI Taxonomy" id="110365"/>
    <lineage>
        <taxon>Eukaryota</taxon>
        <taxon>Sar</taxon>
        <taxon>Alveolata</taxon>
        <taxon>Apicomplexa</taxon>
        <taxon>Conoidasida</taxon>
        <taxon>Gregarinasina</taxon>
        <taxon>Eugregarinorida</taxon>
        <taxon>Gregarinidae</taxon>
        <taxon>Gregarina</taxon>
    </lineage>
</organism>
<keyword evidence="1 2" id="KW-0812">Transmembrane</keyword>
<evidence type="ECO:0000313" key="2">
    <source>
        <dbReference type="EMBL" id="EZG56848.1"/>
    </source>
</evidence>
<feature type="transmembrane region" description="Helical" evidence="1">
    <location>
        <begin position="157"/>
        <end position="175"/>
    </location>
</feature>
<reference evidence="2" key="1">
    <citation type="submission" date="2013-12" db="EMBL/GenBank/DDBJ databases">
        <authorList>
            <person name="Omoto C.K."/>
            <person name="Sibley D."/>
            <person name="Venepally P."/>
            <person name="Hadjithomas M."/>
            <person name="Karamycheva S."/>
            <person name="Brunk B."/>
            <person name="Roos D."/>
            <person name="Caler E."/>
            <person name="Lorenzi H."/>
        </authorList>
    </citation>
    <scope>NUCLEOTIDE SEQUENCE</scope>
</reference>
<keyword evidence="3" id="KW-1185">Reference proteome</keyword>